<keyword evidence="2 7" id="KW-0812">Transmembrane</keyword>
<feature type="region of interest" description="Disordered" evidence="6">
    <location>
        <begin position="392"/>
        <end position="417"/>
    </location>
</feature>
<feature type="transmembrane region" description="Helical" evidence="7">
    <location>
        <begin position="98"/>
        <end position="116"/>
    </location>
</feature>
<keyword evidence="4 7" id="KW-0472">Membrane</keyword>
<evidence type="ECO:0000256" key="4">
    <source>
        <dbReference type="ARBA" id="ARBA00023136"/>
    </source>
</evidence>
<feature type="transmembrane region" description="Helical" evidence="7">
    <location>
        <begin position="168"/>
        <end position="193"/>
    </location>
</feature>
<feature type="transmembrane region" description="Helical" evidence="7">
    <location>
        <begin position="239"/>
        <end position="261"/>
    </location>
</feature>
<comment type="subcellular location">
    <subcellularLocation>
        <location evidence="1">Membrane</location>
        <topology evidence="1">Multi-pass membrane protein</topology>
    </subcellularLocation>
</comment>
<dbReference type="PANTHER" id="PTHR33048">
    <property type="entry name" value="PTH11-LIKE INTEGRAL MEMBRANE PROTEIN (AFU_ORTHOLOGUE AFUA_5G11245)"/>
    <property type="match status" value="1"/>
</dbReference>
<dbReference type="AlphaFoldDB" id="A0A3D8QIW5"/>
<evidence type="ECO:0000256" key="1">
    <source>
        <dbReference type="ARBA" id="ARBA00004141"/>
    </source>
</evidence>
<organism evidence="9 10">
    <name type="scientific">Coleophoma crateriformis</name>
    <dbReference type="NCBI Taxonomy" id="565419"/>
    <lineage>
        <taxon>Eukaryota</taxon>
        <taxon>Fungi</taxon>
        <taxon>Dikarya</taxon>
        <taxon>Ascomycota</taxon>
        <taxon>Pezizomycotina</taxon>
        <taxon>Leotiomycetes</taxon>
        <taxon>Helotiales</taxon>
        <taxon>Dermateaceae</taxon>
        <taxon>Coleophoma</taxon>
    </lineage>
</organism>
<feature type="transmembrane region" description="Helical" evidence="7">
    <location>
        <begin position="12"/>
        <end position="29"/>
    </location>
</feature>
<evidence type="ECO:0000256" key="6">
    <source>
        <dbReference type="SAM" id="MobiDB-lite"/>
    </source>
</evidence>
<evidence type="ECO:0000256" key="5">
    <source>
        <dbReference type="ARBA" id="ARBA00038359"/>
    </source>
</evidence>
<evidence type="ECO:0000313" key="10">
    <source>
        <dbReference type="Proteomes" id="UP000256328"/>
    </source>
</evidence>
<gene>
    <name evidence="9" type="ORF">BP5796_11502</name>
</gene>
<sequence length="417" mass="46926">MVTLLAESWTWWSFATLVLIARLISRYIQLGSIKKAQADDIVMLFVFAFYTCLVSVMNIVAHVDTNLMLPGDIANLTPKSIKARIYGSKLVLVVEQSMIMTTWGCKICLLLIYYKLTFGLKQQLAVKVLGAYVVITWIVMESFYFGYWCRPFYDYWAVPTPNVQCSTALHHLIMNAVFNISSDLLMLGIPLPIFLASKLPPIKKLVLCGLFGMGIFVILCAALNKYYSFAHPFSPMWTFWYIREASTAILVANMPMCWTLMRRLFNLRAFNASSQKSHMNSKSASHNLRSMNAPMGSKKRSVLDKLSVTDQSDSSRGREWWDGRGGRSGSQEDLVTPPGRAKINPSPAPPLEIWASKEFDVVDVETTPGGSSKASEYTVEMFNTIGGTRFQSKTVVTARHSDEEDDPSRSRNPSRPR</sequence>
<dbReference type="PANTHER" id="PTHR33048:SF110">
    <property type="entry name" value="UBID FAMILY DECARBOXYLASE"/>
    <property type="match status" value="1"/>
</dbReference>
<dbReference type="OrthoDB" id="3903189at2759"/>
<comment type="caution">
    <text evidence="9">The sequence shown here is derived from an EMBL/GenBank/DDBJ whole genome shotgun (WGS) entry which is preliminary data.</text>
</comment>
<feature type="transmembrane region" description="Helical" evidence="7">
    <location>
        <begin position="41"/>
        <end position="61"/>
    </location>
</feature>
<evidence type="ECO:0000256" key="3">
    <source>
        <dbReference type="ARBA" id="ARBA00022989"/>
    </source>
</evidence>
<evidence type="ECO:0000256" key="2">
    <source>
        <dbReference type="ARBA" id="ARBA00022692"/>
    </source>
</evidence>
<evidence type="ECO:0000256" key="7">
    <source>
        <dbReference type="SAM" id="Phobius"/>
    </source>
</evidence>
<feature type="compositionally biased region" description="Basic and acidic residues" evidence="6">
    <location>
        <begin position="313"/>
        <end position="325"/>
    </location>
</feature>
<dbReference type="GO" id="GO:0016020">
    <property type="term" value="C:membrane"/>
    <property type="evidence" value="ECO:0007669"/>
    <property type="project" value="UniProtKB-SubCell"/>
</dbReference>
<feature type="compositionally biased region" description="Polar residues" evidence="6">
    <location>
        <begin position="277"/>
        <end position="290"/>
    </location>
</feature>
<feature type="region of interest" description="Disordered" evidence="6">
    <location>
        <begin position="277"/>
        <end position="349"/>
    </location>
</feature>
<dbReference type="Proteomes" id="UP000256328">
    <property type="component" value="Unassembled WGS sequence"/>
</dbReference>
<evidence type="ECO:0000259" key="8">
    <source>
        <dbReference type="Pfam" id="PF20684"/>
    </source>
</evidence>
<keyword evidence="10" id="KW-1185">Reference proteome</keyword>
<keyword evidence="3 7" id="KW-1133">Transmembrane helix</keyword>
<accession>A0A3D8QIW5</accession>
<dbReference type="InterPro" id="IPR049326">
    <property type="entry name" value="Rhodopsin_dom_fungi"/>
</dbReference>
<dbReference type="Pfam" id="PF20684">
    <property type="entry name" value="Fung_rhodopsin"/>
    <property type="match status" value="1"/>
</dbReference>
<evidence type="ECO:0000313" key="9">
    <source>
        <dbReference type="EMBL" id="RDW61610.1"/>
    </source>
</evidence>
<feature type="transmembrane region" description="Helical" evidence="7">
    <location>
        <begin position="205"/>
        <end position="227"/>
    </location>
</feature>
<feature type="transmembrane region" description="Helical" evidence="7">
    <location>
        <begin position="128"/>
        <end position="148"/>
    </location>
</feature>
<name>A0A3D8QIW5_9HELO</name>
<proteinExistence type="inferred from homology"/>
<dbReference type="EMBL" id="PDLN01000018">
    <property type="protein sequence ID" value="RDW61610.1"/>
    <property type="molecule type" value="Genomic_DNA"/>
</dbReference>
<feature type="domain" description="Rhodopsin" evidence="8">
    <location>
        <begin position="22"/>
        <end position="263"/>
    </location>
</feature>
<dbReference type="InterPro" id="IPR052337">
    <property type="entry name" value="SAT4-like"/>
</dbReference>
<reference evidence="9 10" key="1">
    <citation type="journal article" date="2018" name="IMA Fungus">
        <title>IMA Genome-F 9: Draft genome sequence of Annulohypoxylon stygium, Aspergillus mulundensis, Berkeleyomyces basicola (syn. Thielaviopsis basicola), Ceratocystis smalleyi, two Cercospora beticola strains, Coleophoma cylindrospora, Fusarium fracticaudum, Phialophora cf. hyalina, and Morchella septimelata.</title>
        <authorList>
            <person name="Wingfield B.D."/>
            <person name="Bills G.F."/>
            <person name="Dong Y."/>
            <person name="Huang W."/>
            <person name="Nel W.J."/>
            <person name="Swalarsk-Parry B.S."/>
            <person name="Vaghefi N."/>
            <person name="Wilken P.M."/>
            <person name="An Z."/>
            <person name="de Beer Z.W."/>
            <person name="De Vos L."/>
            <person name="Chen L."/>
            <person name="Duong T.A."/>
            <person name="Gao Y."/>
            <person name="Hammerbacher A."/>
            <person name="Kikkert J.R."/>
            <person name="Li Y."/>
            <person name="Li H."/>
            <person name="Li K."/>
            <person name="Li Q."/>
            <person name="Liu X."/>
            <person name="Ma X."/>
            <person name="Naidoo K."/>
            <person name="Pethybridge S.J."/>
            <person name="Sun J."/>
            <person name="Steenkamp E.T."/>
            <person name="van der Nest M.A."/>
            <person name="van Wyk S."/>
            <person name="Wingfield M.J."/>
            <person name="Xiong C."/>
            <person name="Yue Q."/>
            <person name="Zhang X."/>
        </authorList>
    </citation>
    <scope>NUCLEOTIDE SEQUENCE [LARGE SCALE GENOMIC DNA]</scope>
    <source>
        <strain evidence="9 10">BP5796</strain>
    </source>
</reference>
<comment type="similarity">
    <text evidence="5">Belongs to the SAT4 family.</text>
</comment>
<protein>
    <recommendedName>
        <fullName evidence="8">Rhodopsin domain-containing protein</fullName>
    </recommendedName>
</protein>